<dbReference type="UniPathway" id="UPA00606"/>
<evidence type="ECO:0000256" key="1">
    <source>
        <dbReference type="ARBA" id="ARBA00005058"/>
    </source>
</evidence>
<dbReference type="InterPro" id="IPR011268">
    <property type="entry name" value="Purine_phosphorylase"/>
</dbReference>
<feature type="region of interest" description="Disordered" evidence="7">
    <location>
        <begin position="1"/>
        <end position="42"/>
    </location>
</feature>
<evidence type="ECO:0000256" key="6">
    <source>
        <dbReference type="ARBA" id="ARBA00031036"/>
    </source>
</evidence>
<evidence type="ECO:0000256" key="4">
    <source>
        <dbReference type="ARBA" id="ARBA00022676"/>
    </source>
</evidence>
<dbReference type="RefSeq" id="XP_025370744.1">
    <property type="nucleotide sequence ID" value="XM_025513570.1"/>
</dbReference>
<protein>
    <recommendedName>
        <fullName evidence="3">purine-nucleoside phosphorylase</fullName>
        <ecNumber evidence="3">2.4.2.1</ecNumber>
    </recommendedName>
    <alternativeName>
        <fullName evidence="6">Inosine-guanosine phosphorylase</fullName>
    </alternativeName>
</protein>
<evidence type="ECO:0000256" key="7">
    <source>
        <dbReference type="SAM" id="MobiDB-lite"/>
    </source>
</evidence>
<comment type="similarity">
    <text evidence="2">Belongs to the PNP/MTAP phosphorylase family.</text>
</comment>
<dbReference type="GO" id="GO:0009116">
    <property type="term" value="P:nucleoside metabolic process"/>
    <property type="evidence" value="ECO:0007669"/>
    <property type="project" value="InterPro"/>
</dbReference>
<dbReference type="PANTHER" id="PTHR11904">
    <property type="entry name" value="METHYLTHIOADENOSINE/PURINE NUCLEOSIDE PHOSPHORYLASE"/>
    <property type="match status" value="1"/>
</dbReference>
<sequence length="372" mass="39844">MSGIQDDLLNGSGNGTSTRNGAKGNGHRNGHGNGNGNANRPETPLARLQESHRAIISRLPNELCQPTWGIICGSGLGGLADHLEERVDVQYADIPHMPRSTVQGHKSAFAFGFLSKSSSAAFSAEEKAQNGTTSRRIPVVAALGRFHLYEGYDAQDAAMLVRLFKLLGASSVVVTNASGGLHPDWDVGTIMAMHDHLSLPTLSSMNPLIGENFELGSRFIAMSDAYDPALRLALYRSAASLGTETLSLLRSGTYAYVAGPTYESRAESRFLRSAGADCVGMSTVPEVISARHLGLRILGISLVTNKVVVTPYFDADAAVRQELKTGKTFDAEAIRKQDAGEAANHEEVLEVGRRRADDVRKLVERTILTADA</sequence>
<keyword evidence="5" id="KW-0808">Transferase</keyword>
<dbReference type="EC" id="2.4.2.1" evidence="3"/>
<evidence type="ECO:0000313" key="9">
    <source>
        <dbReference type="EMBL" id="PWN43584.1"/>
    </source>
</evidence>
<keyword evidence="10" id="KW-1185">Reference proteome</keyword>
<dbReference type="CDD" id="cd09009">
    <property type="entry name" value="PNP-EcPNPII_like"/>
    <property type="match status" value="1"/>
</dbReference>
<evidence type="ECO:0000313" key="10">
    <source>
        <dbReference type="Proteomes" id="UP000245783"/>
    </source>
</evidence>
<dbReference type="OrthoDB" id="10261782at2759"/>
<dbReference type="AlphaFoldDB" id="A0A316W232"/>
<evidence type="ECO:0000259" key="8">
    <source>
        <dbReference type="Pfam" id="PF01048"/>
    </source>
</evidence>
<dbReference type="InParanoid" id="A0A316W232"/>
<dbReference type="GO" id="GO:0005737">
    <property type="term" value="C:cytoplasm"/>
    <property type="evidence" value="ECO:0007669"/>
    <property type="project" value="TreeGrafter"/>
</dbReference>
<organism evidence="9 10">
    <name type="scientific">Ceraceosorus guamensis</name>
    <dbReference type="NCBI Taxonomy" id="1522189"/>
    <lineage>
        <taxon>Eukaryota</taxon>
        <taxon>Fungi</taxon>
        <taxon>Dikarya</taxon>
        <taxon>Basidiomycota</taxon>
        <taxon>Ustilaginomycotina</taxon>
        <taxon>Exobasidiomycetes</taxon>
        <taxon>Ceraceosorales</taxon>
        <taxon>Ceraceosoraceae</taxon>
        <taxon>Ceraceosorus</taxon>
    </lineage>
</organism>
<reference evidence="9 10" key="1">
    <citation type="journal article" date="2018" name="Mol. Biol. Evol.">
        <title>Broad Genomic Sampling Reveals a Smut Pathogenic Ancestry of the Fungal Clade Ustilaginomycotina.</title>
        <authorList>
            <person name="Kijpornyongpan T."/>
            <person name="Mondo S.J."/>
            <person name="Barry K."/>
            <person name="Sandor L."/>
            <person name="Lee J."/>
            <person name="Lipzen A."/>
            <person name="Pangilinan J."/>
            <person name="LaButti K."/>
            <person name="Hainaut M."/>
            <person name="Henrissat B."/>
            <person name="Grigoriev I.V."/>
            <person name="Spatafora J.W."/>
            <person name="Aime M.C."/>
        </authorList>
    </citation>
    <scope>NUCLEOTIDE SEQUENCE [LARGE SCALE GENOMIC DNA]</scope>
    <source>
        <strain evidence="9 10">MCA 4658</strain>
    </source>
</reference>
<evidence type="ECO:0000256" key="5">
    <source>
        <dbReference type="ARBA" id="ARBA00022679"/>
    </source>
</evidence>
<dbReference type="Pfam" id="PF01048">
    <property type="entry name" value="PNP_UDP_1"/>
    <property type="match status" value="1"/>
</dbReference>
<dbReference type="InterPro" id="IPR000845">
    <property type="entry name" value="Nucleoside_phosphorylase_d"/>
</dbReference>
<dbReference type="NCBIfam" id="TIGR01697">
    <property type="entry name" value="PNPH-PUNA-XAPA"/>
    <property type="match status" value="1"/>
</dbReference>
<evidence type="ECO:0000256" key="2">
    <source>
        <dbReference type="ARBA" id="ARBA00006751"/>
    </source>
</evidence>
<dbReference type="NCBIfam" id="NF006054">
    <property type="entry name" value="PRK08202.1"/>
    <property type="match status" value="1"/>
</dbReference>
<gene>
    <name evidence="9" type="ORF">IE81DRAFT_322241</name>
</gene>
<evidence type="ECO:0000256" key="3">
    <source>
        <dbReference type="ARBA" id="ARBA00011886"/>
    </source>
</evidence>
<dbReference type="Gene3D" id="3.40.50.1580">
    <property type="entry name" value="Nucleoside phosphorylase domain"/>
    <property type="match status" value="1"/>
</dbReference>
<name>A0A316W232_9BASI</name>
<dbReference type="EMBL" id="KZ819368">
    <property type="protein sequence ID" value="PWN43584.1"/>
    <property type="molecule type" value="Genomic_DNA"/>
</dbReference>
<dbReference type="GeneID" id="37035440"/>
<feature type="domain" description="Nucleoside phosphorylase" evidence="8">
    <location>
        <begin position="69"/>
        <end position="367"/>
    </location>
</feature>
<dbReference type="Proteomes" id="UP000245783">
    <property type="component" value="Unassembled WGS sequence"/>
</dbReference>
<proteinExistence type="inferred from homology"/>
<dbReference type="SUPFAM" id="SSF53167">
    <property type="entry name" value="Purine and uridine phosphorylases"/>
    <property type="match status" value="1"/>
</dbReference>
<accession>A0A316W232</accession>
<dbReference type="GO" id="GO:0004731">
    <property type="term" value="F:purine-nucleoside phosphorylase activity"/>
    <property type="evidence" value="ECO:0007669"/>
    <property type="project" value="UniProtKB-EC"/>
</dbReference>
<keyword evidence="4" id="KW-0328">Glycosyltransferase</keyword>
<dbReference type="STRING" id="1522189.A0A316W232"/>
<dbReference type="FunCoup" id="A0A316W232">
    <property type="interactions" value="232"/>
</dbReference>
<dbReference type="InterPro" id="IPR035994">
    <property type="entry name" value="Nucleoside_phosphorylase_sf"/>
</dbReference>
<dbReference type="PANTHER" id="PTHR11904:SF9">
    <property type="entry name" value="PURINE NUCLEOSIDE PHOSPHORYLASE-RELATED"/>
    <property type="match status" value="1"/>
</dbReference>
<comment type="pathway">
    <text evidence="1">Purine metabolism; purine nucleoside salvage.</text>
</comment>